<dbReference type="RefSeq" id="WP_382315293.1">
    <property type="nucleotide sequence ID" value="NZ_JBHUFD010000005.1"/>
</dbReference>
<dbReference type="Proteomes" id="UP001597197">
    <property type="component" value="Unassembled WGS sequence"/>
</dbReference>
<organism evidence="2 3">
    <name type="scientific">Hymenobacter bucti</name>
    <dbReference type="NCBI Taxonomy" id="1844114"/>
    <lineage>
        <taxon>Bacteria</taxon>
        <taxon>Pseudomonadati</taxon>
        <taxon>Bacteroidota</taxon>
        <taxon>Cytophagia</taxon>
        <taxon>Cytophagales</taxon>
        <taxon>Hymenobacteraceae</taxon>
        <taxon>Hymenobacter</taxon>
    </lineage>
</organism>
<sequence length="244" mass="26824">MPCHISTRYRLLLCWLLGLLACSPKAAPDVRTEQRKTAKGTLYSLFYPQNLAVRVVTSRPNPGDSQYWLSVAAAYTDLQTSQPLDLLVCGGRVLQSKAKVGFLDGSLTILGNTLTIGQLPKGQSPPSAQLAQVRAGHGTLLLQELLVFRGKNLKAAGGSVFQRRALAEFANHRFAVVESTSNYLTMKQFADDLLELGAQNALYLDMGDWDEGWYKRQGRVVALGNRRTETARQSNWLVFASPAP</sequence>
<proteinExistence type="predicted"/>
<feature type="chain" id="PRO_5045890492" description="Phosphodiester glycosidase domain-containing protein" evidence="1">
    <location>
        <begin position="27"/>
        <end position="244"/>
    </location>
</feature>
<evidence type="ECO:0000256" key="1">
    <source>
        <dbReference type="SAM" id="SignalP"/>
    </source>
</evidence>
<feature type="signal peptide" evidence="1">
    <location>
        <begin position="1"/>
        <end position="26"/>
    </location>
</feature>
<evidence type="ECO:0000313" key="3">
    <source>
        <dbReference type="Proteomes" id="UP001597197"/>
    </source>
</evidence>
<reference evidence="3" key="1">
    <citation type="journal article" date="2019" name="Int. J. Syst. Evol. Microbiol.">
        <title>The Global Catalogue of Microorganisms (GCM) 10K type strain sequencing project: providing services to taxonomists for standard genome sequencing and annotation.</title>
        <authorList>
            <consortium name="The Broad Institute Genomics Platform"/>
            <consortium name="The Broad Institute Genome Sequencing Center for Infectious Disease"/>
            <person name="Wu L."/>
            <person name="Ma J."/>
        </authorList>
    </citation>
    <scope>NUCLEOTIDE SEQUENCE [LARGE SCALE GENOMIC DNA]</scope>
    <source>
        <strain evidence="3">CGMCC 1.15795</strain>
    </source>
</reference>
<dbReference type="EMBL" id="JBHUFD010000005">
    <property type="protein sequence ID" value="MFD1873951.1"/>
    <property type="molecule type" value="Genomic_DNA"/>
</dbReference>
<keyword evidence="3" id="KW-1185">Reference proteome</keyword>
<evidence type="ECO:0008006" key="4">
    <source>
        <dbReference type="Google" id="ProtNLM"/>
    </source>
</evidence>
<name>A0ABW4QX19_9BACT</name>
<comment type="caution">
    <text evidence="2">The sequence shown here is derived from an EMBL/GenBank/DDBJ whole genome shotgun (WGS) entry which is preliminary data.</text>
</comment>
<evidence type="ECO:0000313" key="2">
    <source>
        <dbReference type="EMBL" id="MFD1873951.1"/>
    </source>
</evidence>
<accession>A0ABW4QX19</accession>
<protein>
    <recommendedName>
        <fullName evidence="4">Phosphodiester glycosidase domain-containing protein</fullName>
    </recommendedName>
</protein>
<gene>
    <name evidence="2" type="ORF">ACFSDX_16010</name>
</gene>
<keyword evidence="1" id="KW-0732">Signal</keyword>